<evidence type="ECO:0000313" key="1">
    <source>
        <dbReference type="EMBL" id="GAA4070796.1"/>
    </source>
</evidence>
<evidence type="ECO:0000313" key="2">
    <source>
        <dbReference type="Proteomes" id="UP001500683"/>
    </source>
</evidence>
<dbReference type="EMBL" id="BAAAZG010000016">
    <property type="protein sequence ID" value="GAA4070796.1"/>
    <property type="molecule type" value="Genomic_DNA"/>
</dbReference>
<gene>
    <name evidence="1" type="ORF">GCM10022214_28170</name>
</gene>
<proteinExistence type="predicted"/>
<dbReference type="Proteomes" id="UP001500683">
    <property type="component" value="Unassembled WGS sequence"/>
</dbReference>
<protein>
    <submittedName>
        <fullName evidence="1">Uncharacterized protein</fullName>
    </submittedName>
</protein>
<accession>A0ABP7VNG9</accession>
<comment type="caution">
    <text evidence="1">The sequence shown here is derived from an EMBL/GenBank/DDBJ whole genome shotgun (WGS) entry which is preliminary data.</text>
</comment>
<reference evidence="2" key="1">
    <citation type="journal article" date="2019" name="Int. J. Syst. Evol. Microbiol.">
        <title>The Global Catalogue of Microorganisms (GCM) 10K type strain sequencing project: providing services to taxonomists for standard genome sequencing and annotation.</title>
        <authorList>
            <consortium name="The Broad Institute Genomics Platform"/>
            <consortium name="The Broad Institute Genome Sequencing Center for Infectious Disease"/>
            <person name="Wu L."/>
            <person name="Ma J."/>
        </authorList>
    </citation>
    <scope>NUCLEOTIDE SEQUENCE [LARGE SCALE GENOMIC DNA]</scope>
    <source>
        <strain evidence="2">JCM 16702</strain>
    </source>
</reference>
<name>A0ABP7VNG9_9ACTN</name>
<sequence length="65" mass="6978">MRLGVSHARALLPDLLDFVHRTGFPAEHVTTLTADWDDAPAAYTARTTKLVLARTPLPPTPDGAA</sequence>
<organism evidence="1 2">
    <name type="scientific">Actinomadura miaoliensis</name>
    <dbReference type="NCBI Taxonomy" id="430685"/>
    <lineage>
        <taxon>Bacteria</taxon>
        <taxon>Bacillati</taxon>
        <taxon>Actinomycetota</taxon>
        <taxon>Actinomycetes</taxon>
        <taxon>Streptosporangiales</taxon>
        <taxon>Thermomonosporaceae</taxon>
        <taxon>Actinomadura</taxon>
    </lineage>
</organism>
<keyword evidence="2" id="KW-1185">Reference proteome</keyword>